<comment type="subcellular location">
    <subcellularLocation>
        <location evidence="1">Endoplasmic reticulum membrane</location>
        <topology evidence="1">Peripheral membrane protein</topology>
    </subcellularLocation>
</comment>
<evidence type="ECO:0000256" key="2">
    <source>
        <dbReference type="ARBA" id="ARBA00023230"/>
    </source>
</evidence>
<proteinExistence type="predicted"/>
<name>A0A2I2FF71_ASPCN</name>
<keyword evidence="9" id="KW-1185">Reference proteome</keyword>
<evidence type="ECO:0000259" key="7">
    <source>
        <dbReference type="PROSITE" id="PS50033"/>
    </source>
</evidence>
<dbReference type="Pfam" id="PF23187">
    <property type="entry name" value="UBX7_N"/>
    <property type="match status" value="1"/>
</dbReference>
<feature type="region of interest" description="Disordered" evidence="6">
    <location>
        <begin position="219"/>
        <end position="293"/>
    </location>
</feature>
<dbReference type="Proteomes" id="UP000234585">
    <property type="component" value="Unassembled WGS sequence"/>
</dbReference>
<dbReference type="GO" id="GO:0036503">
    <property type="term" value="P:ERAD pathway"/>
    <property type="evidence" value="ECO:0007669"/>
    <property type="project" value="TreeGrafter"/>
</dbReference>
<dbReference type="SUPFAM" id="SSF52833">
    <property type="entry name" value="Thioredoxin-like"/>
    <property type="match status" value="1"/>
</dbReference>
<dbReference type="GO" id="GO:0006986">
    <property type="term" value="P:response to unfolded protein"/>
    <property type="evidence" value="ECO:0007669"/>
    <property type="project" value="UniProtKB-KW"/>
</dbReference>
<dbReference type="Gene3D" id="3.40.30.10">
    <property type="entry name" value="Glutaredoxin"/>
    <property type="match status" value="1"/>
</dbReference>
<dbReference type="AlphaFoldDB" id="A0A2I2FF71"/>
<dbReference type="GeneID" id="36519225"/>
<evidence type="ECO:0000313" key="8">
    <source>
        <dbReference type="EMBL" id="PLB39282.1"/>
    </source>
</evidence>
<sequence>MFFAGNLQEGIALAVQQQKAVVCFVRDDEETSTQWEEQYFKDDEFARVLAERSVLLRLAKDAPETGFLTSFCPVTKYPTVVVILNGMLREYIIPETNKEDFQRRLRDVLEDRKDATATASATGVAQDQAQSPQSQPPVGTSTGAAAATTSASAPAPAPVTTDTSAPAPVHAPAPAPGANPASSSSQSETHNTETRHQSGPSQSENIRLGERSFNVARTDNAQKSASKPAQRKSEQKPEQKSQESEKKPEKSQQKPQKPQKEKEVKPIPKPSGPSTTDRSEQKPKPPRGPPTEYRLQVRLFDGSSVRSSFLPSHTIRANVRPWLDGQMADEKRPYNLKHIMTPLPNRTLSIADEEKSLDTLDLGPTANLVMIPIRTYTEAYSSTASLPVRAVSTVYGLVSSTVGAATGLVGSFLGYGQTTPAPSQSSPDPSTLSQTGSNAAGPRPTPPTGPRIRTLQDQRNEEGDKQFYNGNQLNFEPRKDDDDR</sequence>
<dbReference type="InterPro" id="IPR029071">
    <property type="entry name" value="Ubiquitin-like_domsf"/>
</dbReference>
<dbReference type="SMART" id="SM00166">
    <property type="entry name" value="UBX"/>
    <property type="match status" value="1"/>
</dbReference>
<dbReference type="Pfam" id="PF00789">
    <property type="entry name" value="UBX"/>
    <property type="match status" value="1"/>
</dbReference>
<dbReference type="SUPFAM" id="SSF54236">
    <property type="entry name" value="Ubiquitin-like"/>
    <property type="match status" value="1"/>
</dbReference>
<dbReference type="CDD" id="cd01767">
    <property type="entry name" value="UBX"/>
    <property type="match status" value="1"/>
</dbReference>
<evidence type="ECO:0000256" key="3">
    <source>
        <dbReference type="ARBA" id="ARBA00038812"/>
    </source>
</evidence>
<dbReference type="PANTHER" id="PTHR46424:SF1">
    <property type="entry name" value="UBX DOMAIN-CONTAINING PROTEIN 4"/>
    <property type="match status" value="1"/>
</dbReference>
<comment type="subunit">
    <text evidence="3">Directly interacts with VCP. Interacts with UBQLN1. Forms a complex with VCP and UBQLN1.</text>
</comment>
<dbReference type="InterPro" id="IPR001012">
    <property type="entry name" value="UBX_dom"/>
</dbReference>
<dbReference type="InterPro" id="IPR036249">
    <property type="entry name" value="Thioredoxin-like_sf"/>
</dbReference>
<feature type="region of interest" description="Disordered" evidence="6">
    <location>
        <begin position="116"/>
        <end position="207"/>
    </location>
</feature>
<feature type="compositionally biased region" description="Low complexity" evidence="6">
    <location>
        <begin position="178"/>
        <end position="187"/>
    </location>
</feature>
<dbReference type="RefSeq" id="XP_024673294.1">
    <property type="nucleotide sequence ID" value="XM_024812065.1"/>
</dbReference>
<dbReference type="STRING" id="41067.A0A2I2FF71"/>
<dbReference type="PROSITE" id="PS50033">
    <property type="entry name" value="UBX"/>
    <property type="match status" value="1"/>
</dbReference>
<feature type="compositionally biased region" description="Basic and acidic residues" evidence="6">
    <location>
        <begin position="454"/>
        <end position="465"/>
    </location>
</feature>
<feature type="region of interest" description="Disordered" evidence="6">
    <location>
        <begin position="418"/>
        <end position="484"/>
    </location>
</feature>
<dbReference type="PANTHER" id="PTHR46424">
    <property type="entry name" value="UBX DOMAIN-CONTAINING PROTEIN 4"/>
    <property type="match status" value="1"/>
</dbReference>
<protein>
    <recommendedName>
        <fullName evidence="4">UBX domain-containing protein 2</fullName>
    </recommendedName>
</protein>
<feature type="domain" description="UBX" evidence="7">
    <location>
        <begin position="294"/>
        <end position="370"/>
    </location>
</feature>
<feature type="compositionally biased region" description="Polar residues" evidence="6">
    <location>
        <begin position="418"/>
        <end position="438"/>
    </location>
</feature>
<organism evidence="8 9">
    <name type="scientific">Aspergillus candidus</name>
    <dbReference type="NCBI Taxonomy" id="41067"/>
    <lineage>
        <taxon>Eukaryota</taxon>
        <taxon>Fungi</taxon>
        <taxon>Dikarya</taxon>
        <taxon>Ascomycota</taxon>
        <taxon>Pezizomycotina</taxon>
        <taxon>Eurotiomycetes</taxon>
        <taxon>Eurotiomycetidae</taxon>
        <taxon>Eurotiales</taxon>
        <taxon>Aspergillaceae</taxon>
        <taxon>Aspergillus</taxon>
        <taxon>Aspergillus subgen. Circumdati</taxon>
    </lineage>
</organism>
<dbReference type="Gene3D" id="3.10.20.90">
    <property type="entry name" value="Phosphatidylinositol 3-kinase Catalytic Subunit, Chain A, domain 1"/>
    <property type="match status" value="1"/>
</dbReference>
<evidence type="ECO:0000256" key="4">
    <source>
        <dbReference type="ARBA" id="ARBA00041575"/>
    </source>
</evidence>
<dbReference type="OrthoDB" id="2445133at2759"/>
<evidence type="ECO:0000256" key="1">
    <source>
        <dbReference type="ARBA" id="ARBA00004406"/>
    </source>
</evidence>
<dbReference type="EMBL" id="KZ559130">
    <property type="protein sequence ID" value="PLB39282.1"/>
    <property type="molecule type" value="Genomic_DNA"/>
</dbReference>
<evidence type="ECO:0000256" key="6">
    <source>
        <dbReference type="SAM" id="MobiDB-lite"/>
    </source>
</evidence>
<gene>
    <name evidence="8" type="ORF">BDW47DRAFT_103388</name>
</gene>
<evidence type="ECO:0000256" key="5">
    <source>
        <dbReference type="ARBA" id="ARBA00046062"/>
    </source>
</evidence>
<feature type="compositionally biased region" description="Basic and acidic residues" evidence="6">
    <location>
        <begin position="231"/>
        <end position="266"/>
    </location>
</feature>
<feature type="compositionally biased region" description="Low complexity" evidence="6">
    <location>
        <begin position="125"/>
        <end position="168"/>
    </location>
</feature>
<dbReference type="GO" id="GO:0005789">
    <property type="term" value="C:endoplasmic reticulum membrane"/>
    <property type="evidence" value="ECO:0007669"/>
    <property type="project" value="UniProtKB-SubCell"/>
</dbReference>
<accession>A0A2I2FF71</accession>
<comment type="function">
    <text evidence="5">Involved in endoplasmic reticulum-associated protein degradation (ERAD). Acts as a platform to recruit both UBQLN1 and VCP to the ER during ERAD.</text>
</comment>
<evidence type="ECO:0000313" key="9">
    <source>
        <dbReference type="Proteomes" id="UP000234585"/>
    </source>
</evidence>
<reference evidence="8 9" key="1">
    <citation type="submission" date="2017-12" db="EMBL/GenBank/DDBJ databases">
        <authorList>
            <consortium name="DOE Joint Genome Institute"/>
            <person name="Haridas S."/>
            <person name="Kjaerbolling I."/>
            <person name="Vesth T.C."/>
            <person name="Frisvad J.C."/>
            <person name="Nybo J.L."/>
            <person name="Theobald S."/>
            <person name="Kuo A."/>
            <person name="Bowyer P."/>
            <person name="Matsuda Y."/>
            <person name="Mondo S."/>
            <person name="Lyhne E.K."/>
            <person name="Kogle M.E."/>
            <person name="Clum A."/>
            <person name="Lipzen A."/>
            <person name="Salamov A."/>
            <person name="Ngan C.Y."/>
            <person name="Daum C."/>
            <person name="Chiniquy J."/>
            <person name="Barry K."/>
            <person name="LaButti K."/>
            <person name="Simmons B.A."/>
            <person name="Magnuson J.K."/>
            <person name="Mortensen U.H."/>
            <person name="Larsen T.O."/>
            <person name="Grigoriev I.V."/>
            <person name="Baker S.E."/>
            <person name="Andersen M.R."/>
            <person name="Nordberg H.P."/>
            <person name="Cantor M.N."/>
            <person name="Hua S.X."/>
        </authorList>
    </citation>
    <scope>NUCLEOTIDE SEQUENCE [LARGE SCALE GENOMIC DNA]</scope>
    <source>
        <strain evidence="8 9">CBS 102.13</strain>
    </source>
</reference>
<keyword evidence="2" id="KW-0834">Unfolded protein response</keyword>